<sequence>MSLFDDDFYSTRVSGRWKGRKLGAPSGRPDERLIWIIGGALVSGMAVMLVLVLLVGGFSRDGSGSSGKTARASYGNDPVVAAAAKVTPAVVSVVSTFKDGEKVTGTAIGSGVIFDKEGGKARIVTNNHVVEGAAAYEVVMSGGDRKKATVLGSDRITDLAVMEVDAAGIKATAVFGDSDSLQSGETAISIGNPLGLNYAQTITVGVISSPKVLLPSLTDGMGGVEWEMNLIQTDAAINQGNSGGALVSLDGKVIGINSMKLAETGVEGLGFAIPINEAKPIIDALIQDQKVKRPYIGVSTLDLAGFKEGLEVLKLPSEVKGGAVVMEAQGPAKNAGLKTNDVIVEMDTVSIDGTLSLRKYLYNEKKIGDKLKITYYRAGKKASVTLVLEELK</sequence>
<evidence type="ECO:0000313" key="1">
    <source>
        <dbReference type="EMBL" id="MFM9331368.1"/>
    </source>
</evidence>
<gene>
    <name evidence="1" type="ORF">ACI1P1_24030</name>
</gene>
<keyword evidence="1" id="KW-0378">Hydrolase</keyword>
<protein>
    <submittedName>
        <fullName evidence="1">S1C family serine protease</fullName>
        <ecNumber evidence="1">3.4.21.-</ecNumber>
    </submittedName>
</protein>
<name>A0ACC7P309_9BACL</name>
<reference evidence="1" key="1">
    <citation type="submission" date="2024-12" db="EMBL/GenBank/DDBJ databases">
        <authorList>
            <person name="Wu N."/>
        </authorList>
    </citation>
    <scope>NUCLEOTIDE SEQUENCE</scope>
    <source>
        <strain evidence="1">P15</strain>
    </source>
</reference>
<dbReference type="EC" id="3.4.21.-" evidence="1"/>
<proteinExistence type="predicted"/>
<dbReference type="Proteomes" id="UP001631969">
    <property type="component" value="Unassembled WGS sequence"/>
</dbReference>
<accession>A0ACC7P309</accession>
<keyword evidence="1" id="KW-0645">Protease</keyword>
<evidence type="ECO:0000313" key="2">
    <source>
        <dbReference type="Proteomes" id="UP001631969"/>
    </source>
</evidence>
<comment type="caution">
    <text evidence="1">The sequence shown here is derived from an EMBL/GenBank/DDBJ whole genome shotgun (WGS) entry which is preliminary data.</text>
</comment>
<dbReference type="EMBL" id="JBJURJ010000018">
    <property type="protein sequence ID" value="MFM9331368.1"/>
    <property type="molecule type" value="Genomic_DNA"/>
</dbReference>
<organism evidence="1 2">
    <name type="scientific">Paenibacillus mesotrionivorans</name>
    <dbReference type="NCBI Taxonomy" id="3160968"/>
    <lineage>
        <taxon>Bacteria</taxon>
        <taxon>Bacillati</taxon>
        <taxon>Bacillota</taxon>
        <taxon>Bacilli</taxon>
        <taxon>Bacillales</taxon>
        <taxon>Paenibacillaceae</taxon>
        <taxon>Paenibacillus</taxon>
    </lineage>
</organism>
<keyword evidence="2" id="KW-1185">Reference proteome</keyword>